<evidence type="ECO:0000313" key="2">
    <source>
        <dbReference type="EMBL" id="AVQ01935.1"/>
    </source>
</evidence>
<proteinExistence type="predicted"/>
<evidence type="ECO:0000313" key="3">
    <source>
        <dbReference type="Proteomes" id="UP000240527"/>
    </source>
</evidence>
<dbReference type="Proteomes" id="UP000240527">
    <property type="component" value="Chromosome"/>
</dbReference>
<protein>
    <recommendedName>
        <fullName evidence="4">DUF2530 domain-containing protein</fullName>
    </recommendedName>
</protein>
<dbReference type="EMBL" id="CP027850">
    <property type="protein sequence ID" value="AVQ01935.1"/>
    <property type="molecule type" value="Genomic_DNA"/>
</dbReference>
<name>A0ABM6TGR7_9CAUL</name>
<organism evidence="2 3">
    <name type="scientific">Caulobacter segnis</name>
    <dbReference type="NCBI Taxonomy" id="88688"/>
    <lineage>
        <taxon>Bacteria</taxon>
        <taxon>Pseudomonadati</taxon>
        <taxon>Pseudomonadota</taxon>
        <taxon>Alphaproteobacteria</taxon>
        <taxon>Caulobacterales</taxon>
        <taxon>Caulobacteraceae</taxon>
        <taxon>Caulobacter</taxon>
    </lineage>
</organism>
<evidence type="ECO:0000256" key="1">
    <source>
        <dbReference type="SAM" id="Phobius"/>
    </source>
</evidence>
<sequence length="78" mass="8290">MANNWPHGEQPLSRGEKLVMGAVGVALIGALVSVVLLVVLRLLGPVSWPVGLSACALGLVVGALWVRPWEIEAPSRRR</sequence>
<gene>
    <name evidence="2" type="ORF">B7G68_08795</name>
</gene>
<keyword evidence="3" id="KW-1185">Reference proteome</keyword>
<keyword evidence="1" id="KW-1133">Transmembrane helix</keyword>
<accession>A0ABM6TGR7</accession>
<feature type="transmembrane region" description="Helical" evidence="1">
    <location>
        <begin position="18"/>
        <end position="40"/>
    </location>
</feature>
<feature type="transmembrane region" description="Helical" evidence="1">
    <location>
        <begin position="46"/>
        <end position="66"/>
    </location>
</feature>
<keyword evidence="1" id="KW-0812">Transmembrane</keyword>
<keyword evidence="1" id="KW-0472">Membrane</keyword>
<dbReference type="RefSeq" id="WP_041538246.1">
    <property type="nucleotide sequence ID" value="NZ_CP027850.1"/>
</dbReference>
<reference evidence="2 3" key="1">
    <citation type="journal article" date="2015" name="Biotechnol. Bioeng.">
        <title>Genome sequence and phenotypic characterization of Caulobacter segnis.</title>
        <authorList>
            <person name="Patel S."/>
            <person name="Fletcher B."/>
            <person name="Scott D.C."/>
            <person name="Ely B."/>
        </authorList>
    </citation>
    <scope>NUCLEOTIDE SEQUENCE [LARGE SCALE GENOMIC DNA]</scope>
    <source>
        <strain evidence="2 3">TK0059</strain>
    </source>
</reference>
<evidence type="ECO:0008006" key="4">
    <source>
        <dbReference type="Google" id="ProtNLM"/>
    </source>
</evidence>